<reference evidence="3 4" key="1">
    <citation type="submission" date="2017-11" db="EMBL/GenBank/DDBJ databases">
        <title>Genome sequencing of Fusobacterium periodonticum KCOM 1259.</title>
        <authorList>
            <person name="Kook J.-K."/>
            <person name="Park S.-N."/>
            <person name="Lim Y.K."/>
        </authorList>
    </citation>
    <scope>NUCLEOTIDE SEQUENCE [LARGE SCALE GENOMIC DNA]</scope>
    <source>
        <strain evidence="3 4">KCOM 1259</strain>
    </source>
</reference>
<sequence length="114" mass="13495">MGIKKIMFENEVLEIGKINEKYNPTAVKKIDGIKPLWTLWLSMMLWFTQNPESFLITFTDGKQLKLINSKNVVIESNFSEEKGNMILGIVFVTIIFLIIYWLIHTMTYRNSYYY</sequence>
<proteinExistence type="predicted"/>
<gene>
    <name evidence="3" type="ORF">CTM71_08910</name>
    <name evidence="2" type="ORF">CTM98_07160</name>
</gene>
<keyword evidence="1" id="KW-0472">Membrane</keyword>
<keyword evidence="1" id="KW-0812">Transmembrane</keyword>
<name>A0A2G9ELW5_9FUSO</name>
<protein>
    <submittedName>
        <fullName evidence="3">Uncharacterized protein</fullName>
    </submittedName>
</protein>
<evidence type="ECO:0000313" key="3">
    <source>
        <dbReference type="EMBL" id="PIM81109.1"/>
    </source>
</evidence>
<feature type="transmembrane region" description="Helical" evidence="1">
    <location>
        <begin position="85"/>
        <end position="103"/>
    </location>
</feature>
<evidence type="ECO:0000313" key="4">
    <source>
        <dbReference type="Proteomes" id="UP000229011"/>
    </source>
</evidence>
<dbReference type="Proteomes" id="UP000230781">
    <property type="component" value="Chromosome"/>
</dbReference>
<keyword evidence="1" id="KW-1133">Transmembrane helix</keyword>
<evidence type="ECO:0000256" key="1">
    <source>
        <dbReference type="SAM" id="Phobius"/>
    </source>
</evidence>
<evidence type="ECO:0000313" key="2">
    <source>
        <dbReference type="EMBL" id="ATV71429.1"/>
    </source>
</evidence>
<accession>A0A2G9ELW5</accession>
<dbReference type="Proteomes" id="UP000229011">
    <property type="component" value="Unassembled WGS sequence"/>
</dbReference>
<evidence type="ECO:0000313" key="5">
    <source>
        <dbReference type="Proteomes" id="UP000230781"/>
    </source>
</evidence>
<dbReference type="EMBL" id="CP024704">
    <property type="protein sequence ID" value="ATV71429.1"/>
    <property type="molecule type" value="Genomic_DNA"/>
</dbReference>
<dbReference type="EMBL" id="PEQY01000001">
    <property type="protein sequence ID" value="PIM81109.1"/>
    <property type="molecule type" value="Genomic_DNA"/>
</dbReference>
<dbReference type="AlphaFoldDB" id="A0A2G9ELW5"/>
<organism evidence="3 4">
    <name type="scientific">Fusobacterium pseudoperiodonticum</name>
    <dbReference type="NCBI Taxonomy" id="2663009"/>
    <lineage>
        <taxon>Bacteria</taxon>
        <taxon>Fusobacteriati</taxon>
        <taxon>Fusobacteriota</taxon>
        <taxon>Fusobacteriia</taxon>
        <taxon>Fusobacteriales</taxon>
        <taxon>Fusobacteriaceae</taxon>
        <taxon>Fusobacterium</taxon>
    </lineage>
</organism>
<reference evidence="2 5" key="2">
    <citation type="submission" date="2017-11" db="EMBL/GenBank/DDBJ databases">
        <title>Genome sequencing of Fusobacterium periodonticum KCOM 2555.</title>
        <authorList>
            <person name="Kook J.-K."/>
            <person name="Park S.-N."/>
            <person name="Lim Y.K."/>
        </authorList>
    </citation>
    <scope>NUCLEOTIDE SEQUENCE [LARGE SCALE GENOMIC DNA]</scope>
    <source>
        <strain evidence="2 5">KCOM 2555</strain>
    </source>
</reference>